<comment type="caution">
    <text evidence="3">The sequence shown here is derived from an EMBL/GenBank/DDBJ whole genome shotgun (WGS) entry which is preliminary data.</text>
</comment>
<dbReference type="PANTHER" id="PTHR30469">
    <property type="entry name" value="MULTIDRUG RESISTANCE PROTEIN MDTA"/>
    <property type="match status" value="1"/>
</dbReference>
<feature type="domain" description="Multidrug resistance protein MdtA-like barrel-sandwich hybrid" evidence="2">
    <location>
        <begin position="76"/>
        <end position="257"/>
    </location>
</feature>
<accession>A0A640VUY5</accession>
<sequence>MRFLRQSLIGVFLAAISLGLFVYAVFVVQGAIYQRLTEEPEVSPARERVFAVNLQRAESRTIIPVLESFGEITSRRTLELRAAVAGRVIELHENFEDAGRVQSGDILVRIDPAEMQAAVDRLSADLADARAEARDAGRALDLGRAEQEAAEDQVALRQQAYTRQVDLANRGVGTAAAIETAELNAAAARSTLLARRQDVARAEARIDQASTRISRALIALAEAERNLADTAIKAPFSGTLSDTTVVAGRLVATGERLADLIDPTDLEVSFQVSTAQYVRLLAPHGGLIDARVSAALDVTGVDVQATGVLSRVSAGAGDGQTGRRIFARLTHAPGFRPGDFVTVQIEETPLENVISLPASALGADGNVLVLGAEERLEVLPVTLLRRQGDTVLVRGADLEGRDVVTTRTPLLGPGASVRPLRQNAGLAEPAPQLLELSAERRARLVAFVQGSSGMPQAAKARVLAQLAEPEVPAQMVARIESRMGG</sequence>
<evidence type="ECO:0000259" key="2">
    <source>
        <dbReference type="Pfam" id="PF25917"/>
    </source>
</evidence>
<dbReference type="Gene3D" id="2.40.420.20">
    <property type="match status" value="1"/>
</dbReference>
<dbReference type="SUPFAM" id="SSF111369">
    <property type="entry name" value="HlyD-like secretion proteins"/>
    <property type="match status" value="2"/>
</dbReference>
<dbReference type="Gene3D" id="1.10.287.470">
    <property type="entry name" value="Helix hairpin bin"/>
    <property type="match status" value="1"/>
</dbReference>
<keyword evidence="1" id="KW-0175">Coiled coil</keyword>
<feature type="coiled-coil region" evidence="1">
    <location>
        <begin position="199"/>
        <end position="226"/>
    </location>
</feature>
<dbReference type="Proteomes" id="UP000436522">
    <property type="component" value="Unassembled WGS sequence"/>
</dbReference>
<dbReference type="AlphaFoldDB" id="A0A640VUY5"/>
<protein>
    <recommendedName>
        <fullName evidence="2">Multidrug resistance protein MdtA-like barrel-sandwich hybrid domain-containing protein</fullName>
    </recommendedName>
</protein>
<dbReference type="OrthoDB" id="7626141at2"/>
<gene>
    <name evidence="3" type="ORF">So717_39810</name>
</gene>
<dbReference type="EMBL" id="BLIV01000010">
    <property type="protein sequence ID" value="GFE52228.1"/>
    <property type="molecule type" value="Genomic_DNA"/>
</dbReference>
<name>A0A640VUY5_9RHOB</name>
<reference evidence="3 4" key="1">
    <citation type="submission" date="2019-12" db="EMBL/GenBank/DDBJ databases">
        <title>Roseobacter cerasinus sp. nov., isolated from seawater around aquaculture.</title>
        <authorList>
            <person name="Muramatsu S."/>
            <person name="Takabe Y."/>
            <person name="Mori K."/>
            <person name="Takaichi S."/>
            <person name="Hanada S."/>
        </authorList>
    </citation>
    <scope>NUCLEOTIDE SEQUENCE [LARGE SCALE GENOMIC DNA]</scope>
    <source>
        <strain evidence="3 4">AI77</strain>
    </source>
</reference>
<evidence type="ECO:0000313" key="4">
    <source>
        <dbReference type="Proteomes" id="UP000436522"/>
    </source>
</evidence>
<keyword evidence="4" id="KW-1185">Reference proteome</keyword>
<evidence type="ECO:0000313" key="3">
    <source>
        <dbReference type="EMBL" id="GFE52228.1"/>
    </source>
</evidence>
<dbReference type="RefSeq" id="WP_159980661.1">
    <property type="nucleotide sequence ID" value="NZ_BLIV01000010.1"/>
</dbReference>
<organism evidence="3 4">
    <name type="scientific">Roseobacter cerasinus</name>
    <dbReference type="NCBI Taxonomy" id="2602289"/>
    <lineage>
        <taxon>Bacteria</taxon>
        <taxon>Pseudomonadati</taxon>
        <taxon>Pseudomonadota</taxon>
        <taxon>Alphaproteobacteria</taxon>
        <taxon>Rhodobacterales</taxon>
        <taxon>Roseobacteraceae</taxon>
        <taxon>Roseobacter</taxon>
    </lineage>
</organism>
<dbReference type="Gene3D" id="2.40.50.100">
    <property type="match status" value="1"/>
</dbReference>
<dbReference type="InterPro" id="IPR058625">
    <property type="entry name" value="MdtA-like_BSH"/>
</dbReference>
<dbReference type="PANTHER" id="PTHR30469:SF29">
    <property type="entry name" value="BLR2860 PROTEIN"/>
    <property type="match status" value="1"/>
</dbReference>
<dbReference type="GO" id="GO:1990281">
    <property type="term" value="C:efflux pump complex"/>
    <property type="evidence" value="ECO:0007669"/>
    <property type="project" value="TreeGrafter"/>
</dbReference>
<evidence type="ECO:0000256" key="1">
    <source>
        <dbReference type="SAM" id="Coils"/>
    </source>
</evidence>
<dbReference type="GO" id="GO:0015562">
    <property type="term" value="F:efflux transmembrane transporter activity"/>
    <property type="evidence" value="ECO:0007669"/>
    <property type="project" value="TreeGrafter"/>
</dbReference>
<dbReference type="Gene3D" id="2.40.30.170">
    <property type="match status" value="1"/>
</dbReference>
<dbReference type="Pfam" id="PF25917">
    <property type="entry name" value="BSH_RND"/>
    <property type="match status" value="1"/>
</dbReference>
<proteinExistence type="predicted"/>